<keyword evidence="2" id="KW-1185">Reference proteome</keyword>
<organism evidence="1 2">
    <name type="scientific">Exidia glandulosa HHB12029</name>
    <dbReference type="NCBI Taxonomy" id="1314781"/>
    <lineage>
        <taxon>Eukaryota</taxon>
        <taxon>Fungi</taxon>
        <taxon>Dikarya</taxon>
        <taxon>Basidiomycota</taxon>
        <taxon>Agaricomycotina</taxon>
        <taxon>Agaricomycetes</taxon>
        <taxon>Auriculariales</taxon>
        <taxon>Exidiaceae</taxon>
        <taxon>Exidia</taxon>
    </lineage>
</organism>
<dbReference type="Proteomes" id="UP000077266">
    <property type="component" value="Unassembled WGS sequence"/>
</dbReference>
<name>A0A165QHK3_EXIGL</name>
<dbReference type="InParanoid" id="A0A165QHK3"/>
<dbReference type="AlphaFoldDB" id="A0A165QHK3"/>
<sequence>MPASGLGAACAAAAIARWWWSGDKRRQAARFFDLRRYCNIRFSRMKQAVRTRRDP</sequence>
<accession>A0A165QHK3</accession>
<evidence type="ECO:0000313" key="2">
    <source>
        <dbReference type="Proteomes" id="UP000077266"/>
    </source>
</evidence>
<proteinExistence type="predicted"/>
<reference evidence="1 2" key="1">
    <citation type="journal article" date="2016" name="Mol. Biol. Evol.">
        <title>Comparative Genomics of Early-Diverging Mushroom-Forming Fungi Provides Insights into the Origins of Lignocellulose Decay Capabilities.</title>
        <authorList>
            <person name="Nagy L.G."/>
            <person name="Riley R."/>
            <person name="Tritt A."/>
            <person name="Adam C."/>
            <person name="Daum C."/>
            <person name="Floudas D."/>
            <person name="Sun H."/>
            <person name="Yadav J.S."/>
            <person name="Pangilinan J."/>
            <person name="Larsson K.H."/>
            <person name="Matsuura K."/>
            <person name="Barry K."/>
            <person name="Labutti K."/>
            <person name="Kuo R."/>
            <person name="Ohm R.A."/>
            <person name="Bhattacharya S.S."/>
            <person name="Shirouzu T."/>
            <person name="Yoshinaga Y."/>
            <person name="Martin F.M."/>
            <person name="Grigoriev I.V."/>
            <person name="Hibbett D.S."/>
        </authorList>
    </citation>
    <scope>NUCLEOTIDE SEQUENCE [LARGE SCALE GENOMIC DNA]</scope>
    <source>
        <strain evidence="1 2">HHB12029</strain>
    </source>
</reference>
<dbReference type="EMBL" id="KV425883">
    <property type="protein sequence ID" value="KZW03628.1"/>
    <property type="molecule type" value="Genomic_DNA"/>
</dbReference>
<gene>
    <name evidence="1" type="ORF">EXIGLDRAFT_721812</name>
</gene>
<protein>
    <submittedName>
        <fullName evidence="1">Uncharacterized protein</fullName>
    </submittedName>
</protein>
<evidence type="ECO:0000313" key="1">
    <source>
        <dbReference type="EMBL" id="KZW03628.1"/>
    </source>
</evidence>